<comment type="similarity">
    <text evidence="2">Belongs to the major facilitator superfamily. EmrB family.</text>
</comment>
<keyword evidence="4" id="KW-1003">Cell membrane</keyword>
<sequence length="524" mass="53672">MTSHNPAAARGKGPLLTFICVGIFMVYLDSTIVNVALPAVQRDLSTDITQLQWVIDAYALAVACLLLTAGTLGDILGRKRIFLGGLVGFLAASVLCAAASSYEFLLVARVLQGAAGSIMIPVSLALISGTYPEPAARARAIGVWAGVGGLALAAGPVLGGLLVDSLGWQSIFWVNVPVGLVALAALVRMLPESRSPVGRRADVVGQLLFIAAMAGLVYGLIEASAEGWGAPVILGSFAAAAVALTAFVLWELRQDDPMLPMGLFRSPVLVVAGAVNFLGLFGLYGSIFLLTFYLQQINGLSTIETGVRFLALNLAIMLFSYVASVLAARYGPKIPILIGSAASAVGLFQFSRLEPGGGYDSYWWAMALLGAGVSLVGAPATVALLSSVRPEQAGTASGVSNTFRQVGSVFGVALTGTLLVQHLGDAVPGALSSIDMTAARRDRAVEALSSGDLGAIGDLPARLQGPVMDAVAPVFTDGLRIGFAAAAVGTIVGGLFALVVLPGRGKRPTTTPASPAPASRVTTG</sequence>
<feature type="transmembrane region" description="Helical" evidence="9">
    <location>
        <begin position="334"/>
        <end position="350"/>
    </location>
</feature>
<feature type="transmembrane region" description="Helical" evidence="9">
    <location>
        <begin position="269"/>
        <end position="294"/>
    </location>
</feature>
<comment type="subcellular location">
    <subcellularLocation>
        <location evidence="1">Cell membrane</location>
        <topology evidence="1">Multi-pass membrane protein</topology>
    </subcellularLocation>
</comment>
<feature type="transmembrane region" description="Helical" evidence="9">
    <location>
        <begin position="362"/>
        <end position="385"/>
    </location>
</feature>
<dbReference type="InterPro" id="IPR020846">
    <property type="entry name" value="MFS_dom"/>
</dbReference>
<evidence type="ECO:0000256" key="7">
    <source>
        <dbReference type="ARBA" id="ARBA00023136"/>
    </source>
</evidence>
<dbReference type="AlphaFoldDB" id="A0A1I3ZKL0"/>
<feature type="transmembrane region" description="Helical" evidence="9">
    <location>
        <begin position="406"/>
        <end position="424"/>
    </location>
</feature>
<dbReference type="RefSeq" id="WP_093849296.1">
    <property type="nucleotide sequence ID" value="NZ_FOSG01000006.1"/>
</dbReference>
<dbReference type="GO" id="GO:0046677">
    <property type="term" value="P:response to antibiotic"/>
    <property type="evidence" value="ECO:0007669"/>
    <property type="project" value="UniProtKB-KW"/>
</dbReference>
<keyword evidence="12" id="KW-1185">Reference proteome</keyword>
<dbReference type="SUPFAM" id="SSF103473">
    <property type="entry name" value="MFS general substrate transporter"/>
    <property type="match status" value="1"/>
</dbReference>
<feature type="transmembrane region" description="Helical" evidence="9">
    <location>
        <begin position="203"/>
        <end position="221"/>
    </location>
</feature>
<dbReference type="GO" id="GO:0022857">
    <property type="term" value="F:transmembrane transporter activity"/>
    <property type="evidence" value="ECO:0007669"/>
    <property type="project" value="InterPro"/>
</dbReference>
<keyword evidence="6 9" id="KW-1133">Transmembrane helix</keyword>
<evidence type="ECO:0000256" key="3">
    <source>
        <dbReference type="ARBA" id="ARBA00022448"/>
    </source>
</evidence>
<evidence type="ECO:0000313" key="12">
    <source>
        <dbReference type="Proteomes" id="UP000198928"/>
    </source>
</evidence>
<gene>
    <name evidence="11" type="ORF">SAMN05192584_10666</name>
</gene>
<dbReference type="Proteomes" id="UP000198928">
    <property type="component" value="Unassembled WGS sequence"/>
</dbReference>
<dbReference type="Gene3D" id="1.20.1720.10">
    <property type="entry name" value="Multidrug resistance protein D"/>
    <property type="match status" value="1"/>
</dbReference>
<dbReference type="Pfam" id="PF07690">
    <property type="entry name" value="MFS_1"/>
    <property type="match status" value="1"/>
</dbReference>
<dbReference type="EMBL" id="FOSG01000006">
    <property type="protein sequence ID" value="SFK44628.1"/>
    <property type="molecule type" value="Genomic_DNA"/>
</dbReference>
<feature type="domain" description="Major facilitator superfamily (MFS) profile" evidence="10">
    <location>
        <begin position="15"/>
        <end position="505"/>
    </location>
</feature>
<keyword evidence="8" id="KW-0046">Antibiotic resistance</keyword>
<evidence type="ECO:0000256" key="8">
    <source>
        <dbReference type="ARBA" id="ARBA00023251"/>
    </source>
</evidence>
<dbReference type="PANTHER" id="PTHR42718:SF9">
    <property type="entry name" value="MAJOR FACILITATOR SUPERFAMILY MULTIDRUG TRANSPORTER MFSC"/>
    <property type="match status" value="1"/>
</dbReference>
<proteinExistence type="inferred from homology"/>
<dbReference type="PANTHER" id="PTHR42718">
    <property type="entry name" value="MAJOR FACILITATOR SUPERFAMILY MULTIDRUG TRANSPORTER MFSC"/>
    <property type="match status" value="1"/>
</dbReference>
<evidence type="ECO:0000256" key="5">
    <source>
        <dbReference type="ARBA" id="ARBA00022692"/>
    </source>
</evidence>
<feature type="transmembrane region" description="Helical" evidence="9">
    <location>
        <begin position="15"/>
        <end position="37"/>
    </location>
</feature>
<keyword evidence="5 9" id="KW-0812">Transmembrane</keyword>
<feature type="transmembrane region" description="Helical" evidence="9">
    <location>
        <begin position="81"/>
        <end position="100"/>
    </location>
</feature>
<accession>A0A1I3ZKL0</accession>
<keyword evidence="3" id="KW-0813">Transport</keyword>
<dbReference type="PROSITE" id="PS50850">
    <property type="entry name" value="MFS"/>
    <property type="match status" value="1"/>
</dbReference>
<evidence type="ECO:0000256" key="6">
    <source>
        <dbReference type="ARBA" id="ARBA00022989"/>
    </source>
</evidence>
<dbReference type="CDD" id="cd17321">
    <property type="entry name" value="MFS_MMR_MDR_like"/>
    <property type="match status" value="1"/>
</dbReference>
<dbReference type="NCBIfam" id="TIGR00711">
    <property type="entry name" value="efflux_EmrB"/>
    <property type="match status" value="1"/>
</dbReference>
<dbReference type="GO" id="GO:0005886">
    <property type="term" value="C:plasma membrane"/>
    <property type="evidence" value="ECO:0007669"/>
    <property type="project" value="UniProtKB-SubCell"/>
</dbReference>
<feature type="transmembrane region" description="Helical" evidence="9">
    <location>
        <begin position="306"/>
        <end position="327"/>
    </location>
</feature>
<protein>
    <submittedName>
        <fullName evidence="11">MFS transporter, DHA2 family, methylenomycin A resistance protein</fullName>
    </submittedName>
</protein>
<dbReference type="Gene3D" id="1.20.1250.20">
    <property type="entry name" value="MFS general substrate transporter like domains"/>
    <property type="match status" value="1"/>
</dbReference>
<keyword evidence="7 9" id="KW-0472">Membrane</keyword>
<feature type="transmembrane region" description="Helical" evidence="9">
    <location>
        <begin position="140"/>
        <end position="159"/>
    </location>
</feature>
<evidence type="ECO:0000256" key="2">
    <source>
        <dbReference type="ARBA" id="ARBA00008537"/>
    </source>
</evidence>
<dbReference type="InterPro" id="IPR004638">
    <property type="entry name" value="EmrB-like"/>
</dbReference>
<dbReference type="InterPro" id="IPR011701">
    <property type="entry name" value="MFS"/>
</dbReference>
<name>A0A1I3ZKL0_9ACTN</name>
<feature type="transmembrane region" description="Helical" evidence="9">
    <location>
        <begin position="106"/>
        <end position="128"/>
    </location>
</feature>
<evidence type="ECO:0000259" key="10">
    <source>
        <dbReference type="PROSITE" id="PS50850"/>
    </source>
</evidence>
<feature type="transmembrane region" description="Helical" evidence="9">
    <location>
        <begin position="57"/>
        <end position="76"/>
    </location>
</feature>
<evidence type="ECO:0000313" key="11">
    <source>
        <dbReference type="EMBL" id="SFK44628.1"/>
    </source>
</evidence>
<feature type="transmembrane region" description="Helical" evidence="9">
    <location>
        <begin position="171"/>
        <end position="191"/>
    </location>
</feature>
<evidence type="ECO:0000256" key="4">
    <source>
        <dbReference type="ARBA" id="ARBA00022475"/>
    </source>
</evidence>
<organism evidence="11 12">
    <name type="scientific">Streptomyces pini</name>
    <dbReference type="NCBI Taxonomy" id="1520580"/>
    <lineage>
        <taxon>Bacteria</taxon>
        <taxon>Bacillati</taxon>
        <taxon>Actinomycetota</taxon>
        <taxon>Actinomycetes</taxon>
        <taxon>Kitasatosporales</taxon>
        <taxon>Streptomycetaceae</taxon>
        <taxon>Streptomyces</taxon>
    </lineage>
</organism>
<evidence type="ECO:0000256" key="9">
    <source>
        <dbReference type="SAM" id="Phobius"/>
    </source>
</evidence>
<dbReference type="InterPro" id="IPR036259">
    <property type="entry name" value="MFS_trans_sf"/>
</dbReference>
<reference evidence="12" key="1">
    <citation type="submission" date="2016-10" db="EMBL/GenBank/DDBJ databases">
        <authorList>
            <person name="Varghese N."/>
            <person name="Submissions S."/>
        </authorList>
    </citation>
    <scope>NUCLEOTIDE SEQUENCE [LARGE SCALE GENOMIC DNA]</scope>
    <source>
        <strain evidence="12">PL19</strain>
    </source>
</reference>
<feature type="transmembrane region" description="Helical" evidence="9">
    <location>
        <begin position="481"/>
        <end position="501"/>
    </location>
</feature>
<dbReference type="OrthoDB" id="9781469at2"/>
<evidence type="ECO:0000256" key="1">
    <source>
        <dbReference type="ARBA" id="ARBA00004651"/>
    </source>
</evidence>
<feature type="transmembrane region" description="Helical" evidence="9">
    <location>
        <begin position="227"/>
        <end position="249"/>
    </location>
</feature>